<dbReference type="Pfam" id="PF08546">
    <property type="entry name" value="ApbA_C"/>
    <property type="match status" value="1"/>
</dbReference>
<dbReference type="InterPro" id="IPR013332">
    <property type="entry name" value="KPR_N"/>
</dbReference>
<dbReference type="PANTHER" id="PTHR21708">
    <property type="entry name" value="PROBABLE 2-DEHYDROPANTOATE 2-REDUCTASE"/>
    <property type="match status" value="1"/>
</dbReference>
<dbReference type="GO" id="GO:0008677">
    <property type="term" value="F:2-dehydropantoate 2-reductase activity"/>
    <property type="evidence" value="ECO:0007669"/>
    <property type="project" value="UniProtKB-EC"/>
</dbReference>
<dbReference type="SUPFAM" id="SSF48179">
    <property type="entry name" value="6-phosphogluconate dehydrogenase C-terminal domain-like"/>
    <property type="match status" value="1"/>
</dbReference>
<evidence type="ECO:0000256" key="2">
    <source>
        <dbReference type="ARBA" id="ARBA00022857"/>
    </source>
</evidence>
<dbReference type="InterPro" id="IPR008927">
    <property type="entry name" value="6-PGluconate_DH-like_C_sf"/>
</dbReference>
<dbReference type="EMBL" id="KZ613949">
    <property type="protein sequence ID" value="PMD37375.1"/>
    <property type="molecule type" value="Genomic_DNA"/>
</dbReference>
<dbReference type="InterPro" id="IPR051402">
    <property type="entry name" value="KPR-Related"/>
</dbReference>
<dbReference type="InterPro" id="IPR013752">
    <property type="entry name" value="KPA_reductase"/>
</dbReference>
<dbReference type="InterPro" id="IPR003710">
    <property type="entry name" value="ApbA"/>
</dbReference>
<gene>
    <name evidence="7" type="ORF">L207DRAFT_492799</name>
</gene>
<keyword evidence="8" id="KW-1185">Reference proteome</keyword>
<evidence type="ECO:0000256" key="3">
    <source>
        <dbReference type="ARBA" id="ARBA00023002"/>
    </source>
</evidence>
<proteinExistence type="inferred from homology"/>
<comment type="catalytic activity">
    <reaction evidence="4">
        <text>(R)-pantoate + NADP(+) = 2-dehydropantoate + NADPH + H(+)</text>
        <dbReference type="Rhea" id="RHEA:16233"/>
        <dbReference type="ChEBI" id="CHEBI:11561"/>
        <dbReference type="ChEBI" id="CHEBI:15378"/>
        <dbReference type="ChEBI" id="CHEBI:15980"/>
        <dbReference type="ChEBI" id="CHEBI:57783"/>
        <dbReference type="ChEBI" id="CHEBI:58349"/>
        <dbReference type="EC" id="1.1.1.169"/>
    </reaction>
</comment>
<dbReference type="FunFam" id="1.10.1040.10:FF:000017">
    <property type="entry name" value="2-dehydropantoate 2-reductase"/>
    <property type="match status" value="1"/>
</dbReference>
<evidence type="ECO:0000256" key="1">
    <source>
        <dbReference type="ARBA" id="ARBA00007870"/>
    </source>
</evidence>
<dbReference type="InterPro" id="IPR036291">
    <property type="entry name" value="NAD(P)-bd_dom_sf"/>
</dbReference>
<keyword evidence="2 4" id="KW-0521">NADP</keyword>
<dbReference type="PANTHER" id="PTHR21708:SF40">
    <property type="entry name" value="REDUCTASE FAMILY PROTEIN, PUTATIVE (AFU_ORTHOLOGUE AFUA_2G14497)-RELATED"/>
    <property type="match status" value="1"/>
</dbReference>
<evidence type="ECO:0000259" key="5">
    <source>
        <dbReference type="Pfam" id="PF02558"/>
    </source>
</evidence>
<evidence type="ECO:0000259" key="6">
    <source>
        <dbReference type="Pfam" id="PF08546"/>
    </source>
</evidence>
<evidence type="ECO:0000256" key="4">
    <source>
        <dbReference type="RuleBase" id="RU362068"/>
    </source>
</evidence>
<name>A0A2J6RFT2_HYAVF</name>
<dbReference type="SUPFAM" id="SSF51735">
    <property type="entry name" value="NAD(P)-binding Rossmann-fold domains"/>
    <property type="match status" value="1"/>
</dbReference>
<dbReference type="GO" id="GO:0005737">
    <property type="term" value="C:cytoplasm"/>
    <property type="evidence" value="ECO:0007669"/>
    <property type="project" value="TreeGrafter"/>
</dbReference>
<dbReference type="Proteomes" id="UP000235786">
    <property type="component" value="Unassembled WGS sequence"/>
</dbReference>
<dbReference type="Gene3D" id="3.40.50.720">
    <property type="entry name" value="NAD(P)-binding Rossmann-like Domain"/>
    <property type="match status" value="1"/>
</dbReference>
<dbReference type="Pfam" id="PF02558">
    <property type="entry name" value="ApbA"/>
    <property type="match status" value="1"/>
</dbReference>
<accession>A0A2J6RFT2</accession>
<reference evidence="7 8" key="1">
    <citation type="submission" date="2016-04" db="EMBL/GenBank/DDBJ databases">
        <title>A degradative enzymes factory behind the ericoid mycorrhizal symbiosis.</title>
        <authorList>
            <consortium name="DOE Joint Genome Institute"/>
            <person name="Martino E."/>
            <person name="Morin E."/>
            <person name="Grelet G."/>
            <person name="Kuo A."/>
            <person name="Kohler A."/>
            <person name="Daghino S."/>
            <person name="Barry K."/>
            <person name="Choi C."/>
            <person name="Cichocki N."/>
            <person name="Clum A."/>
            <person name="Copeland A."/>
            <person name="Hainaut M."/>
            <person name="Haridas S."/>
            <person name="Labutti K."/>
            <person name="Lindquist E."/>
            <person name="Lipzen A."/>
            <person name="Khouja H.-R."/>
            <person name="Murat C."/>
            <person name="Ohm R."/>
            <person name="Olson A."/>
            <person name="Spatafora J."/>
            <person name="Veneault-Fourrey C."/>
            <person name="Henrissat B."/>
            <person name="Grigoriev I."/>
            <person name="Martin F."/>
            <person name="Perotto S."/>
        </authorList>
    </citation>
    <scope>NUCLEOTIDE SEQUENCE [LARGE SCALE GENOMIC DNA]</scope>
    <source>
        <strain evidence="7 8">F</strain>
    </source>
</reference>
<organism evidence="7 8">
    <name type="scientific">Hyaloscypha variabilis (strain UAMH 11265 / GT02V1 / F)</name>
    <name type="common">Meliniomyces variabilis</name>
    <dbReference type="NCBI Taxonomy" id="1149755"/>
    <lineage>
        <taxon>Eukaryota</taxon>
        <taxon>Fungi</taxon>
        <taxon>Dikarya</taxon>
        <taxon>Ascomycota</taxon>
        <taxon>Pezizomycotina</taxon>
        <taxon>Leotiomycetes</taxon>
        <taxon>Helotiales</taxon>
        <taxon>Hyaloscyphaceae</taxon>
        <taxon>Hyaloscypha</taxon>
        <taxon>Hyaloscypha variabilis</taxon>
    </lineage>
</organism>
<comment type="similarity">
    <text evidence="1 4">Belongs to the ketopantoate reductase family.</text>
</comment>
<dbReference type="STRING" id="1149755.A0A2J6RFT2"/>
<feature type="domain" description="Ketopantoate reductase N-terminal" evidence="5">
    <location>
        <begin position="8"/>
        <end position="157"/>
    </location>
</feature>
<sequence>MSGKVDVCLYGAGAIGSFYAFILNRVSNVQLTIIARSNYEAIKANGITLDSENHGKHLFSPYKVASTPAEAAGHYDYVVCVNKAINQEAVAKSLAPVIDDTTTIVLIQNGVGNEDPFRAQFPNSTILSCVTWVGATQTSPGFVKHIASEFTEIGLFPNPSVSPNIESSRLDNFISLLKAGNTKFAIEDNIQIRRWEKVVWNVAWNAITSLTQIDTQTWLHSSPDSIPLTKQLMEEVIEVARKSGVPMREGLVEELFVKILALPGVYTSMQKDVVARNPLEIDVILGVPVTKARELGVKTPVLEVIYTLVQAVDYGIRQGKIFPSISTSV</sequence>
<dbReference type="InterPro" id="IPR013328">
    <property type="entry name" value="6PGD_dom2"/>
</dbReference>
<dbReference type="AlphaFoldDB" id="A0A2J6RFT2"/>
<dbReference type="EC" id="1.1.1.169" evidence="4"/>
<dbReference type="FunFam" id="3.40.50.720:FF:000609">
    <property type="entry name" value="2-dehydropantoate 2-reductase"/>
    <property type="match status" value="1"/>
</dbReference>
<evidence type="ECO:0000313" key="7">
    <source>
        <dbReference type="EMBL" id="PMD37375.1"/>
    </source>
</evidence>
<evidence type="ECO:0000313" key="8">
    <source>
        <dbReference type="Proteomes" id="UP000235786"/>
    </source>
</evidence>
<dbReference type="Gene3D" id="1.10.1040.10">
    <property type="entry name" value="N-(1-d-carboxylethyl)-l-norvaline Dehydrogenase, domain 2"/>
    <property type="match status" value="1"/>
</dbReference>
<keyword evidence="3 4" id="KW-0560">Oxidoreductase</keyword>
<comment type="function">
    <text evidence="4">Catalyzes the NADPH-dependent reduction of ketopantoate into pantoic acid.</text>
</comment>
<dbReference type="GO" id="GO:0015940">
    <property type="term" value="P:pantothenate biosynthetic process"/>
    <property type="evidence" value="ECO:0007669"/>
    <property type="project" value="InterPro"/>
</dbReference>
<feature type="domain" description="Ketopantoate reductase C-terminal" evidence="6">
    <location>
        <begin position="189"/>
        <end position="312"/>
    </location>
</feature>
<dbReference type="OrthoDB" id="3609at2759"/>
<dbReference type="NCBIfam" id="TIGR00745">
    <property type="entry name" value="apbA_panE"/>
    <property type="match status" value="1"/>
</dbReference>
<protein>
    <recommendedName>
        <fullName evidence="4">2-dehydropantoate 2-reductase</fullName>
        <ecNumber evidence="4">1.1.1.169</ecNumber>
    </recommendedName>
    <alternativeName>
        <fullName evidence="4">Ketopantoate reductase</fullName>
    </alternativeName>
</protein>